<feature type="binding site" evidence="5">
    <location>
        <position position="100"/>
    </location>
    <ligand>
        <name>substrate</name>
    </ligand>
</feature>
<evidence type="ECO:0000313" key="9">
    <source>
        <dbReference type="Proteomes" id="UP000199695"/>
    </source>
</evidence>
<dbReference type="Pfam" id="PF00128">
    <property type="entry name" value="Alpha-amylase"/>
    <property type="match status" value="1"/>
</dbReference>
<dbReference type="CDD" id="cd11356">
    <property type="entry name" value="AmyAc_Sucrose_phosphorylase-like_1"/>
    <property type="match status" value="1"/>
</dbReference>
<dbReference type="InterPro" id="IPR006047">
    <property type="entry name" value="GH13_cat_dom"/>
</dbReference>
<evidence type="ECO:0000256" key="6">
    <source>
        <dbReference type="SAM" id="Phobius"/>
    </source>
</evidence>
<feature type="binding site" evidence="5">
    <location>
        <begin position="231"/>
        <end position="233"/>
    </location>
    <ligand>
        <name>substrate</name>
    </ligand>
</feature>
<feature type="binding site" evidence="5">
    <location>
        <position position="447"/>
    </location>
    <ligand>
        <name>substrate</name>
    </ligand>
</feature>
<name>A0A1H8AL14_9BACL</name>
<dbReference type="Gene3D" id="3.90.400.10">
    <property type="entry name" value="Oligo-1,6-glucosidase, Domain 2"/>
    <property type="match status" value="1"/>
</dbReference>
<dbReference type="InterPro" id="IPR013780">
    <property type="entry name" value="Glyco_hydro_b"/>
</dbReference>
<dbReference type="EMBL" id="FOCQ01000001">
    <property type="protein sequence ID" value="SEM70459.1"/>
    <property type="molecule type" value="Genomic_DNA"/>
</dbReference>
<gene>
    <name evidence="8" type="ORF">SAMN05444955_101169</name>
</gene>
<proteinExistence type="inferred from homology"/>
<keyword evidence="9" id="KW-1185">Reference proteome</keyword>
<dbReference type="SUPFAM" id="SSF51445">
    <property type="entry name" value="(Trans)glycosidases"/>
    <property type="match status" value="1"/>
</dbReference>
<dbReference type="Gene3D" id="2.60.40.1180">
    <property type="entry name" value="Golgi alpha-mannosidase II"/>
    <property type="match status" value="1"/>
</dbReference>
<evidence type="ECO:0000256" key="3">
    <source>
        <dbReference type="ARBA" id="ARBA00022679"/>
    </source>
</evidence>
<evidence type="ECO:0000259" key="7">
    <source>
        <dbReference type="SMART" id="SM00642"/>
    </source>
</evidence>
<dbReference type="SMR" id="A0A1H8AL14"/>
<keyword evidence="3 4" id="KW-0808">Transferase</keyword>
<dbReference type="Proteomes" id="UP000199695">
    <property type="component" value="Unassembled WGS sequence"/>
</dbReference>
<dbReference type="PANTHER" id="PTHR38784:SF1">
    <property type="entry name" value="SUCROSE PHOSPHORYLASE"/>
    <property type="match status" value="1"/>
</dbReference>
<dbReference type="AlphaFoldDB" id="A0A1H8AL14"/>
<feature type="domain" description="Glycosyl hydrolase family 13 catalytic" evidence="7">
    <location>
        <begin position="53"/>
        <end position="469"/>
    </location>
</feature>
<comment type="catalytic activity">
    <reaction evidence="4">
        <text>sucrose + phosphate = D-fructose + alpha-D-glucose 1-phosphate</text>
        <dbReference type="Rhea" id="RHEA:24048"/>
        <dbReference type="ChEBI" id="CHEBI:17992"/>
        <dbReference type="ChEBI" id="CHEBI:37721"/>
        <dbReference type="ChEBI" id="CHEBI:43474"/>
        <dbReference type="ChEBI" id="CHEBI:58601"/>
        <dbReference type="EC" id="2.4.1.7"/>
    </reaction>
</comment>
<evidence type="ECO:0000256" key="5">
    <source>
        <dbReference type="PIRSR" id="PIRSR003059-2"/>
    </source>
</evidence>
<keyword evidence="6" id="KW-1133">Transmembrane helix</keyword>
<dbReference type="InterPro" id="IPR045857">
    <property type="entry name" value="O16G_dom_2"/>
</dbReference>
<dbReference type="PIRSF" id="PIRSF003059">
    <property type="entry name" value="Sucrose_phosphorylase"/>
    <property type="match status" value="1"/>
</dbReference>
<evidence type="ECO:0000256" key="1">
    <source>
        <dbReference type="ARBA" id="ARBA00008452"/>
    </source>
</evidence>
<evidence type="ECO:0000256" key="2">
    <source>
        <dbReference type="ARBA" id="ARBA00022676"/>
    </source>
</evidence>
<dbReference type="GO" id="GO:0005975">
    <property type="term" value="P:carbohydrate metabolic process"/>
    <property type="evidence" value="ECO:0007669"/>
    <property type="project" value="InterPro"/>
</dbReference>
<dbReference type="SMART" id="SM00642">
    <property type="entry name" value="Aamy"/>
    <property type="match status" value="1"/>
</dbReference>
<dbReference type="STRING" id="1173111.SAMN05444955_101169"/>
<dbReference type="EC" id="2.4.1.7" evidence="4"/>
<dbReference type="OrthoDB" id="9805159at2"/>
<protein>
    <recommendedName>
        <fullName evidence="4">Sucrose phosphorylase</fullName>
        <ecNumber evidence="4">2.4.1.7</ecNumber>
    </recommendedName>
    <alternativeName>
        <fullName evidence="4">Sucrose glucosyltransferase</fullName>
    </alternativeName>
</protein>
<reference evidence="8 9" key="1">
    <citation type="submission" date="2016-10" db="EMBL/GenBank/DDBJ databases">
        <authorList>
            <person name="de Groot N.N."/>
        </authorList>
    </citation>
    <scope>NUCLEOTIDE SEQUENCE [LARGE SCALE GENOMIC DNA]</scope>
    <source>
        <strain evidence="8 9">DSM 46701</strain>
    </source>
</reference>
<dbReference type="PANTHER" id="PTHR38784">
    <property type="entry name" value="SUCROSE PHOSPHORYLASE"/>
    <property type="match status" value="1"/>
</dbReference>
<keyword evidence="6" id="KW-0472">Membrane</keyword>
<keyword evidence="6" id="KW-0812">Transmembrane</keyword>
<comment type="similarity">
    <text evidence="1 4">Belongs to the glycosyl hydrolase 13 family. Sucrose phosphorylase subfamily.</text>
</comment>
<evidence type="ECO:0000256" key="4">
    <source>
        <dbReference type="PIRNR" id="PIRNR003059"/>
    </source>
</evidence>
<dbReference type="InterPro" id="IPR016377">
    <property type="entry name" value="Sucrose_GGa_phosphorylase-rel"/>
</dbReference>
<dbReference type="GO" id="GO:0009018">
    <property type="term" value="F:sucrose phosphorylase activity"/>
    <property type="evidence" value="ECO:0007669"/>
    <property type="project" value="UniProtKB-EC"/>
</dbReference>
<dbReference type="Gene3D" id="3.20.20.80">
    <property type="entry name" value="Glycosidases"/>
    <property type="match status" value="1"/>
</dbReference>
<feature type="binding site" evidence="5">
    <location>
        <begin position="341"/>
        <end position="342"/>
    </location>
    <ligand>
        <name>substrate</name>
    </ligand>
</feature>
<sequence length="563" mass="64347">MQIVNEEKKQKMLHKLQLLYGEKSAEVFAGIESLLEKYAARRCTPKPWVTENDVILITYGDSIRCKDKIPLQTLREFLNQYAKETITAVHILPFYPYTSDDGFSVVDYRKVNPDLGDWSDVRDLAEDYDLMFDAVVNHISRSSEWFQGYLGGEPKYADFFLEADPDEDTSMVIRPRALPLLTPFETKNGLKYIWTTFSEDQIDLNYKNPAVLLEILDILLMYAHNGARLIRLDAIGFAWKKSGTPCMHLEETHALVKLMRDALDIAAPGTIIITETNVPHQDNISYFGNGYDEAHMVYQFPLPPLTLFSFHAKNARKLLEWAASLEPTTPNTTFFNFLASHDGIGVRPVEGILSEAEKQWMVDKALQHGGRVSYKDNGDGTRSPYELNITYLDALTHPDESDELRVKRFLAAHAILLSVVGVPGIYIHSLLGSRNDTQGMVRSGINRRINREKLDKDVLVAELEANPVRKQIFHQLSELIRLRRQQSAFSPRAKQEVLFLDDRVFSILRTNEETGEQIAALINVSDETVHFRMEYTGRDLISNQRVDKQIVLKPYQAMWVKCS</sequence>
<feature type="binding site" evidence="5">
    <location>
        <position position="138"/>
    </location>
    <ligand>
        <name>substrate</name>
    </ligand>
</feature>
<keyword evidence="2 4" id="KW-0328">Glycosyltransferase</keyword>
<evidence type="ECO:0000313" key="8">
    <source>
        <dbReference type="EMBL" id="SEM70459.1"/>
    </source>
</evidence>
<accession>A0A1H8AL14</accession>
<feature type="transmembrane region" description="Helical" evidence="6">
    <location>
        <begin position="410"/>
        <end position="431"/>
    </location>
</feature>
<dbReference type="InterPro" id="IPR033746">
    <property type="entry name" value="GGa_phosphorylase"/>
</dbReference>
<organism evidence="8 9">
    <name type="scientific">Lihuaxuella thermophila</name>
    <dbReference type="NCBI Taxonomy" id="1173111"/>
    <lineage>
        <taxon>Bacteria</taxon>
        <taxon>Bacillati</taxon>
        <taxon>Bacillota</taxon>
        <taxon>Bacilli</taxon>
        <taxon>Bacillales</taxon>
        <taxon>Thermoactinomycetaceae</taxon>
        <taxon>Lihuaxuella</taxon>
    </lineage>
</organism>
<dbReference type="InterPro" id="IPR017853">
    <property type="entry name" value="GH"/>
</dbReference>